<sequence length="68" mass="7122">MKVFASILTLTAIMASTVSGCADCHDCPGDQVCWYAPTHGTGGIGSCVEPWSDWCTSGNGFCDIQTCN</sequence>
<evidence type="ECO:0000313" key="2">
    <source>
        <dbReference type="EMBL" id="PNP49253.1"/>
    </source>
</evidence>
<feature type="chain" id="PRO_5014415884" evidence="1">
    <location>
        <begin position="21"/>
        <end position="68"/>
    </location>
</feature>
<dbReference type="PROSITE" id="PS51257">
    <property type="entry name" value="PROKAR_LIPOPROTEIN"/>
    <property type="match status" value="1"/>
</dbReference>
<comment type="caution">
    <text evidence="2">The sequence shown here is derived from an EMBL/GenBank/DDBJ whole genome shotgun (WGS) entry which is preliminary data.</text>
</comment>
<proteinExistence type="predicted"/>
<dbReference type="EMBL" id="MTYI01000201">
    <property type="protein sequence ID" value="PNP49253.1"/>
    <property type="molecule type" value="Genomic_DNA"/>
</dbReference>
<dbReference type="OrthoDB" id="4887142at2759"/>
<protein>
    <submittedName>
        <fullName evidence="2">Uncharacterized protein</fullName>
    </submittedName>
</protein>
<organism evidence="2 3">
    <name type="scientific">Trichoderma harzianum</name>
    <name type="common">Hypocrea lixii</name>
    <dbReference type="NCBI Taxonomy" id="5544"/>
    <lineage>
        <taxon>Eukaryota</taxon>
        <taxon>Fungi</taxon>
        <taxon>Dikarya</taxon>
        <taxon>Ascomycota</taxon>
        <taxon>Pezizomycotina</taxon>
        <taxon>Sordariomycetes</taxon>
        <taxon>Hypocreomycetidae</taxon>
        <taxon>Hypocreales</taxon>
        <taxon>Hypocreaceae</taxon>
        <taxon>Trichoderma</taxon>
    </lineage>
</organism>
<gene>
    <name evidence="2" type="ORF">THARTR1_10055</name>
</gene>
<dbReference type="AlphaFoldDB" id="A0A2K0TUN5"/>
<name>A0A2K0TUN5_TRIHA</name>
<dbReference type="Proteomes" id="UP000236290">
    <property type="component" value="Unassembled WGS sequence"/>
</dbReference>
<reference evidence="2 3" key="1">
    <citation type="submission" date="2017-02" db="EMBL/GenBank/DDBJ databases">
        <title>Genomes of Trichoderma spp. with biocontrol activity.</title>
        <authorList>
            <person name="Gardiner D."/>
            <person name="Kazan K."/>
            <person name="Vos C."/>
            <person name="Harvey P."/>
        </authorList>
    </citation>
    <scope>NUCLEOTIDE SEQUENCE [LARGE SCALE GENOMIC DNA]</scope>
    <source>
        <strain evidence="2 3">Tr1</strain>
    </source>
</reference>
<feature type="signal peptide" evidence="1">
    <location>
        <begin position="1"/>
        <end position="20"/>
    </location>
</feature>
<evidence type="ECO:0000313" key="3">
    <source>
        <dbReference type="Proteomes" id="UP000236290"/>
    </source>
</evidence>
<accession>A0A2K0TUN5</accession>
<keyword evidence="1" id="KW-0732">Signal</keyword>
<evidence type="ECO:0000256" key="1">
    <source>
        <dbReference type="SAM" id="SignalP"/>
    </source>
</evidence>